<name>A0A4P9Y563_9FUNG</name>
<feature type="compositionally biased region" description="Polar residues" evidence="2">
    <location>
        <begin position="1"/>
        <end position="16"/>
    </location>
</feature>
<proteinExistence type="predicted"/>
<dbReference type="InterPro" id="IPR001623">
    <property type="entry name" value="DnaJ_domain"/>
</dbReference>
<dbReference type="Proteomes" id="UP000267251">
    <property type="component" value="Unassembled WGS sequence"/>
</dbReference>
<evidence type="ECO:0000259" key="3">
    <source>
        <dbReference type="PROSITE" id="PS50076"/>
    </source>
</evidence>
<evidence type="ECO:0000313" key="4">
    <source>
        <dbReference type="EMBL" id="RKP13321.1"/>
    </source>
</evidence>
<dbReference type="GO" id="GO:0051087">
    <property type="term" value="F:protein-folding chaperone binding"/>
    <property type="evidence" value="ECO:0007669"/>
    <property type="project" value="TreeGrafter"/>
</dbReference>
<reference evidence="5" key="1">
    <citation type="journal article" date="2018" name="Nat. Microbiol.">
        <title>Leveraging single-cell genomics to expand the fungal tree of life.</title>
        <authorList>
            <person name="Ahrendt S.R."/>
            <person name="Quandt C.A."/>
            <person name="Ciobanu D."/>
            <person name="Clum A."/>
            <person name="Salamov A."/>
            <person name="Andreopoulos B."/>
            <person name="Cheng J.F."/>
            <person name="Woyke T."/>
            <person name="Pelin A."/>
            <person name="Henrissat B."/>
            <person name="Reynolds N.K."/>
            <person name="Benny G.L."/>
            <person name="Smith M.E."/>
            <person name="James T.Y."/>
            <person name="Grigoriev I.V."/>
        </authorList>
    </citation>
    <scope>NUCLEOTIDE SEQUENCE [LARGE SCALE GENOMIC DNA]</scope>
</reference>
<dbReference type="PROSITE" id="PS50076">
    <property type="entry name" value="DNAJ_2"/>
    <property type="match status" value="1"/>
</dbReference>
<protein>
    <submittedName>
        <fullName evidence="4">DnaJ domain-containing protein</fullName>
    </submittedName>
</protein>
<dbReference type="EMBL" id="KZ988051">
    <property type="protein sequence ID" value="RKP13321.1"/>
    <property type="molecule type" value="Genomic_DNA"/>
</dbReference>
<dbReference type="Pfam" id="PF00226">
    <property type="entry name" value="DnaJ"/>
    <property type="match status" value="1"/>
</dbReference>
<dbReference type="InterPro" id="IPR018253">
    <property type="entry name" value="DnaJ_domain_CS"/>
</dbReference>
<dbReference type="PANTHER" id="PTHR44360">
    <property type="entry name" value="DNAJ HOMOLOG SUBFAMILY B MEMBER 9"/>
    <property type="match status" value="1"/>
</dbReference>
<feature type="region of interest" description="Disordered" evidence="2">
    <location>
        <begin position="1"/>
        <end position="22"/>
    </location>
</feature>
<dbReference type="PRINTS" id="PR00625">
    <property type="entry name" value="JDOMAIN"/>
</dbReference>
<dbReference type="InterPro" id="IPR051948">
    <property type="entry name" value="Hsp70_co-chaperone_J-domain"/>
</dbReference>
<dbReference type="AlphaFoldDB" id="A0A4P9Y563"/>
<evidence type="ECO:0000256" key="1">
    <source>
        <dbReference type="ARBA" id="ARBA00023186"/>
    </source>
</evidence>
<dbReference type="SUPFAM" id="SSF46565">
    <property type="entry name" value="Chaperone J-domain"/>
    <property type="match status" value="1"/>
</dbReference>
<dbReference type="PANTHER" id="PTHR44360:SF1">
    <property type="entry name" value="DNAJ HOMOLOG SUBFAMILY B MEMBER 9"/>
    <property type="match status" value="1"/>
</dbReference>
<keyword evidence="1" id="KW-0143">Chaperone</keyword>
<keyword evidence="5" id="KW-1185">Reference proteome</keyword>
<dbReference type="SMART" id="SM00271">
    <property type="entry name" value="DnaJ"/>
    <property type="match status" value="1"/>
</dbReference>
<accession>A0A4P9Y563</accession>
<dbReference type="GO" id="GO:0005783">
    <property type="term" value="C:endoplasmic reticulum"/>
    <property type="evidence" value="ECO:0007669"/>
    <property type="project" value="TreeGrafter"/>
</dbReference>
<dbReference type="OrthoDB" id="10250354at2759"/>
<dbReference type="Gene3D" id="1.10.287.110">
    <property type="entry name" value="DnaJ domain"/>
    <property type="match status" value="1"/>
</dbReference>
<dbReference type="PROSITE" id="PS00636">
    <property type="entry name" value="DNAJ_1"/>
    <property type="match status" value="1"/>
</dbReference>
<dbReference type="CDD" id="cd06257">
    <property type="entry name" value="DnaJ"/>
    <property type="match status" value="1"/>
</dbReference>
<dbReference type="GO" id="GO:0051787">
    <property type="term" value="F:misfolded protein binding"/>
    <property type="evidence" value="ECO:0007669"/>
    <property type="project" value="TreeGrafter"/>
</dbReference>
<feature type="non-terminal residue" evidence="4">
    <location>
        <position position="80"/>
    </location>
</feature>
<feature type="domain" description="J" evidence="3">
    <location>
        <begin position="15"/>
        <end position="77"/>
    </location>
</feature>
<gene>
    <name evidence="4" type="ORF">BJ684DRAFT_10223</name>
</gene>
<sequence length="80" mass="9318">MSQIPQDPQAHDTTGLYTALQLPKTASPEEIKRAYRRLSLRYHPDKNPGHEDEFREVAHAYEVLSDKKKRAVYDRYGEFG</sequence>
<dbReference type="GO" id="GO:0036503">
    <property type="term" value="P:ERAD pathway"/>
    <property type="evidence" value="ECO:0007669"/>
    <property type="project" value="TreeGrafter"/>
</dbReference>
<evidence type="ECO:0000256" key="2">
    <source>
        <dbReference type="SAM" id="MobiDB-lite"/>
    </source>
</evidence>
<dbReference type="InterPro" id="IPR036869">
    <property type="entry name" value="J_dom_sf"/>
</dbReference>
<evidence type="ECO:0000313" key="5">
    <source>
        <dbReference type="Proteomes" id="UP000267251"/>
    </source>
</evidence>
<organism evidence="4 5">
    <name type="scientific">Piptocephalis cylindrospora</name>
    <dbReference type="NCBI Taxonomy" id="1907219"/>
    <lineage>
        <taxon>Eukaryota</taxon>
        <taxon>Fungi</taxon>
        <taxon>Fungi incertae sedis</taxon>
        <taxon>Zoopagomycota</taxon>
        <taxon>Zoopagomycotina</taxon>
        <taxon>Zoopagomycetes</taxon>
        <taxon>Zoopagales</taxon>
        <taxon>Piptocephalidaceae</taxon>
        <taxon>Piptocephalis</taxon>
    </lineage>
</organism>